<dbReference type="InterPro" id="IPR006837">
    <property type="entry name" value="Divergent_DAC"/>
</dbReference>
<evidence type="ECO:0000256" key="2">
    <source>
        <dbReference type="SAM" id="Phobius"/>
    </source>
</evidence>
<protein>
    <submittedName>
        <fullName evidence="3">Uncharacterized conserved protein YibQ, putative polysaccharide deacetylase 2 family</fullName>
    </submittedName>
</protein>
<keyword evidence="2" id="KW-1133">Transmembrane helix</keyword>
<feature type="compositionally biased region" description="Low complexity" evidence="1">
    <location>
        <begin position="132"/>
        <end position="160"/>
    </location>
</feature>
<gene>
    <name evidence="3" type="ORF">SAMN05444714_1444</name>
</gene>
<dbReference type="SUPFAM" id="SSF88713">
    <property type="entry name" value="Glycoside hydrolase/deacetylase"/>
    <property type="match status" value="1"/>
</dbReference>
<accession>A0A1I6MAB2</accession>
<keyword evidence="2" id="KW-0472">Membrane</keyword>
<organism evidence="3 4">
    <name type="scientific">Yoonia litorea</name>
    <dbReference type="NCBI Taxonomy" id="1123755"/>
    <lineage>
        <taxon>Bacteria</taxon>
        <taxon>Pseudomonadati</taxon>
        <taxon>Pseudomonadota</taxon>
        <taxon>Alphaproteobacteria</taxon>
        <taxon>Rhodobacterales</taxon>
        <taxon>Paracoccaceae</taxon>
        <taxon>Yoonia</taxon>
    </lineage>
</organism>
<dbReference type="Proteomes" id="UP000198926">
    <property type="component" value="Unassembled WGS sequence"/>
</dbReference>
<evidence type="ECO:0000313" key="4">
    <source>
        <dbReference type="Proteomes" id="UP000198926"/>
    </source>
</evidence>
<dbReference type="GO" id="GO:0005975">
    <property type="term" value="P:carbohydrate metabolic process"/>
    <property type="evidence" value="ECO:0007669"/>
    <property type="project" value="InterPro"/>
</dbReference>
<dbReference type="RefSeq" id="WP_090205767.1">
    <property type="nucleotide sequence ID" value="NZ_FOZM01000001.1"/>
</dbReference>
<dbReference type="EMBL" id="FOZM01000001">
    <property type="protein sequence ID" value="SFS12591.1"/>
    <property type="molecule type" value="Genomic_DNA"/>
</dbReference>
<keyword evidence="2" id="KW-0812">Transmembrane</keyword>
<evidence type="ECO:0000256" key="1">
    <source>
        <dbReference type="SAM" id="MobiDB-lite"/>
    </source>
</evidence>
<dbReference type="Pfam" id="PF04748">
    <property type="entry name" value="Polysacc_deac_2"/>
    <property type="match status" value="1"/>
</dbReference>
<reference evidence="3 4" key="1">
    <citation type="submission" date="2016-10" db="EMBL/GenBank/DDBJ databases">
        <authorList>
            <person name="de Groot N.N."/>
        </authorList>
    </citation>
    <scope>NUCLEOTIDE SEQUENCE [LARGE SCALE GENOMIC DNA]</scope>
    <source>
        <strain evidence="3 4">DSM 29433</strain>
    </source>
</reference>
<proteinExistence type="predicted"/>
<name>A0A1I6MAB2_9RHOB</name>
<dbReference type="AlphaFoldDB" id="A0A1I6MAB2"/>
<dbReference type="InterPro" id="IPR011330">
    <property type="entry name" value="Glyco_hydro/deAcase_b/a-brl"/>
</dbReference>
<sequence>MLGYIRGAIWGVLICGTAVAAYSYLSGPLATPQIADSTGETNSDIGLVVLDTAFVPPSEGSLPRTPMEARPPFIDLWVPVLSNTARRPELPLVDGDSAIDAAPSPEVIVLGEAPEALPEVDTAEAPVVAPAEAPATVTPEQDGTQAAASEETESAPAAPSVRINRPGSEDTEEEAVAGIAAEVVEEPQIADDAPALVRHGAVFENPQNLPVMAILLVDRGEGVGLASGLADLGFAPTVVVNALSANSATQMRDFRTAGAEVAMELALPQGARPEDVEVAFAAALELMPQSAMLYSSGNDVVQGDRQVTAQVMEVLSANGMGFVAKERGLGGAIRSAGQAGVPAVAIMRELGGNGMSANAMGRALDQAAFRARQSGDAVLVADLNQQTLEALQAWVAENPDVGAVVGPVSAILRD</sequence>
<dbReference type="OrthoDB" id="7658418at2"/>
<dbReference type="STRING" id="1123755.SAMN05444714_1444"/>
<keyword evidence="4" id="KW-1185">Reference proteome</keyword>
<evidence type="ECO:0000313" key="3">
    <source>
        <dbReference type="EMBL" id="SFS12591.1"/>
    </source>
</evidence>
<feature type="transmembrane region" description="Helical" evidence="2">
    <location>
        <begin position="7"/>
        <end position="25"/>
    </location>
</feature>
<feature type="region of interest" description="Disordered" evidence="1">
    <location>
        <begin position="132"/>
        <end position="171"/>
    </location>
</feature>
<dbReference type="Gene3D" id="3.20.20.370">
    <property type="entry name" value="Glycoside hydrolase/deacetylase"/>
    <property type="match status" value="1"/>
</dbReference>